<reference evidence="5 6" key="1">
    <citation type="submission" date="2017-09" db="EMBL/GenBank/DDBJ databases">
        <authorList>
            <person name="Lee N."/>
            <person name="Cho B.-K."/>
        </authorList>
    </citation>
    <scope>NUCLEOTIDE SEQUENCE [LARGE SCALE GENOMIC DNA]</scope>
    <source>
        <strain evidence="5 6">ATCC 39115</strain>
    </source>
</reference>
<gene>
    <name evidence="5" type="ORF">CP969_04260</name>
</gene>
<sequence length="257" mass="26840">MNTRAVTAGSPEGERSAALVTGASRGIGLGIAQGLARAGHDLTITARDAGLLEKTADDLRSWGVRVHPVAGDMADEDDVRRIAHAHTGAHRRLDVLVIGAGVGSAGAVGNAPMRRFDKQFAVNVRGPLVLLQEALPLLRETAARNPARGAKVIALASITGLAPEPALSAYGASKAALISLCRSVNAEVSADAVSATAICPGYVDTDMSAWTHDRIDPTDMIRVEDIVELALAVTRLSARAVVPEMVVTRPGERPWRA</sequence>
<dbReference type="RefSeq" id="WP_016827751.1">
    <property type="nucleotide sequence ID" value="NZ_CP023700.1"/>
</dbReference>
<dbReference type="PANTHER" id="PTHR43618:SF8">
    <property type="entry name" value="7ALPHA-HYDROXYSTEROID DEHYDROGENASE"/>
    <property type="match status" value="1"/>
</dbReference>
<keyword evidence="2" id="KW-0521">NADP</keyword>
<dbReference type="Proteomes" id="UP000327143">
    <property type="component" value="Chromosome"/>
</dbReference>
<evidence type="ECO:0000313" key="5">
    <source>
        <dbReference type="EMBL" id="QEU83978.1"/>
    </source>
</evidence>
<evidence type="ECO:0000256" key="2">
    <source>
        <dbReference type="ARBA" id="ARBA00022857"/>
    </source>
</evidence>
<protein>
    <submittedName>
        <fullName evidence="5">SDR family oxidoreductase</fullName>
    </submittedName>
</protein>
<evidence type="ECO:0000313" key="6">
    <source>
        <dbReference type="Proteomes" id="UP000327143"/>
    </source>
</evidence>
<dbReference type="SUPFAM" id="SSF51735">
    <property type="entry name" value="NAD(P)-binding Rossmann-fold domains"/>
    <property type="match status" value="1"/>
</dbReference>
<proteinExistence type="inferred from homology"/>
<keyword evidence="6" id="KW-1185">Reference proteome</keyword>
<comment type="similarity">
    <text evidence="1 4">Belongs to the short-chain dehydrogenases/reductases (SDR) family.</text>
</comment>
<dbReference type="InterPro" id="IPR052178">
    <property type="entry name" value="Sec_Metab_Biosynth_SDR"/>
</dbReference>
<evidence type="ECO:0000256" key="1">
    <source>
        <dbReference type="ARBA" id="ARBA00006484"/>
    </source>
</evidence>
<dbReference type="InterPro" id="IPR036291">
    <property type="entry name" value="NAD(P)-bd_dom_sf"/>
</dbReference>
<dbReference type="PRINTS" id="PR00080">
    <property type="entry name" value="SDRFAMILY"/>
</dbReference>
<dbReference type="CDD" id="cd05233">
    <property type="entry name" value="SDR_c"/>
    <property type="match status" value="1"/>
</dbReference>
<dbReference type="Pfam" id="PF00106">
    <property type="entry name" value="adh_short"/>
    <property type="match status" value="1"/>
</dbReference>
<organism evidence="5 6">
    <name type="scientific">Streptomyces viridosporus T7A</name>
    <dbReference type="NCBI Taxonomy" id="665577"/>
    <lineage>
        <taxon>Bacteria</taxon>
        <taxon>Bacillati</taxon>
        <taxon>Actinomycetota</taxon>
        <taxon>Actinomycetes</taxon>
        <taxon>Kitasatosporales</taxon>
        <taxon>Streptomycetaceae</taxon>
        <taxon>Streptomyces</taxon>
    </lineage>
</organism>
<dbReference type="InterPro" id="IPR002347">
    <property type="entry name" value="SDR_fam"/>
</dbReference>
<evidence type="ECO:0000256" key="3">
    <source>
        <dbReference type="ARBA" id="ARBA00023002"/>
    </source>
</evidence>
<dbReference type="PRINTS" id="PR00081">
    <property type="entry name" value="GDHRDH"/>
</dbReference>
<evidence type="ECO:0000256" key="4">
    <source>
        <dbReference type="RuleBase" id="RU000363"/>
    </source>
</evidence>
<dbReference type="EMBL" id="CP023700">
    <property type="protein sequence ID" value="QEU83978.1"/>
    <property type="molecule type" value="Genomic_DNA"/>
</dbReference>
<accession>A0ABX6AA04</accession>
<keyword evidence="3" id="KW-0560">Oxidoreductase</keyword>
<name>A0ABX6AA04_STRVD</name>
<dbReference type="PANTHER" id="PTHR43618">
    <property type="entry name" value="7-ALPHA-HYDROXYSTEROID DEHYDROGENASE"/>
    <property type="match status" value="1"/>
</dbReference>
<dbReference type="Gene3D" id="3.40.50.720">
    <property type="entry name" value="NAD(P)-binding Rossmann-like Domain"/>
    <property type="match status" value="1"/>
</dbReference>